<dbReference type="GO" id="GO:0005829">
    <property type="term" value="C:cytosol"/>
    <property type="evidence" value="ECO:0007669"/>
    <property type="project" value="TreeGrafter"/>
</dbReference>
<sequence length="242" mass="28180">MKIFVITDNRWWLDKIHKLFSSRGYVFKCYCSPKGASIFAEEIKSGHIKVIDLKQQCDELLEYFDLGFSVHCKQIFPERLVNSIRCINIHPGLNPHNRGWFPQVFSIINKKPIGATIHIMDQQVDHGDILLQSEVVINEWDTSKAVYEHVLDAEYSLLEENLTRVIDGTIKPKKMSCEGNYNSIADYAKIKEIDMDKEVTMREAIDYLRALTHFPYKNAYFYTNNGEKVFVSIDLEKDSQYL</sequence>
<reference evidence="3" key="1">
    <citation type="submission" date="2022-03" db="EMBL/GenBank/DDBJ databases">
        <title>Sea Food Isolates.</title>
        <authorList>
            <person name="Li c."/>
        </authorList>
    </citation>
    <scope>NUCLEOTIDE SEQUENCE</scope>
    <source>
        <strain evidence="3">19CA06SA08-2</strain>
    </source>
</reference>
<dbReference type="InterPro" id="IPR040660">
    <property type="entry name" value="N_formyltrans_C"/>
</dbReference>
<dbReference type="Gene3D" id="3.40.50.170">
    <property type="entry name" value="Formyl transferase, N-terminal domain"/>
    <property type="match status" value="1"/>
</dbReference>
<dbReference type="EMBL" id="CP095353">
    <property type="protein sequence ID" value="XAG68062.1"/>
    <property type="molecule type" value="Genomic_DNA"/>
</dbReference>
<proteinExistence type="predicted"/>
<dbReference type="AlphaFoldDB" id="A0AAU6U2H5"/>
<dbReference type="PANTHER" id="PTHR11138:SF5">
    <property type="entry name" value="METHIONYL-TRNA FORMYLTRANSFERASE, MITOCHONDRIAL"/>
    <property type="match status" value="1"/>
</dbReference>
<dbReference type="Pfam" id="PF00551">
    <property type="entry name" value="Formyl_trans_N"/>
    <property type="match status" value="1"/>
</dbReference>
<dbReference type="InterPro" id="IPR002376">
    <property type="entry name" value="Formyl_transf_N"/>
</dbReference>
<dbReference type="Pfam" id="PF18216">
    <property type="entry name" value="N_formyltrans_C"/>
    <property type="match status" value="1"/>
</dbReference>
<feature type="domain" description="N-formyltransferase dimerization C-terminal" evidence="2">
    <location>
        <begin position="186"/>
        <end position="237"/>
    </location>
</feature>
<evidence type="ECO:0000259" key="1">
    <source>
        <dbReference type="Pfam" id="PF00551"/>
    </source>
</evidence>
<evidence type="ECO:0000259" key="2">
    <source>
        <dbReference type="Pfam" id="PF18216"/>
    </source>
</evidence>
<organism evidence="3">
    <name type="scientific">bacterium 19CA06SA08-2</name>
    <dbReference type="NCBI Taxonomy" id="2920658"/>
    <lineage>
        <taxon>Bacteria</taxon>
    </lineage>
</organism>
<dbReference type="InterPro" id="IPR036477">
    <property type="entry name" value="Formyl_transf_N_sf"/>
</dbReference>
<feature type="domain" description="Formyl transferase N-terminal" evidence="1">
    <location>
        <begin position="66"/>
        <end position="160"/>
    </location>
</feature>
<accession>A0AAU6U2H5</accession>
<name>A0AAU6U2H5_UNCXX</name>
<dbReference type="NCBIfam" id="NF005755">
    <property type="entry name" value="PRK07579.1"/>
    <property type="match status" value="1"/>
</dbReference>
<dbReference type="GO" id="GO:0004479">
    <property type="term" value="F:methionyl-tRNA formyltransferase activity"/>
    <property type="evidence" value="ECO:0007669"/>
    <property type="project" value="TreeGrafter"/>
</dbReference>
<protein>
    <submittedName>
        <fullName evidence="3">dTDP-4-amino-4,6-dideoxyglucose formyltransferase</fullName>
    </submittedName>
</protein>
<dbReference type="PANTHER" id="PTHR11138">
    <property type="entry name" value="METHIONYL-TRNA FORMYLTRANSFERASE"/>
    <property type="match status" value="1"/>
</dbReference>
<evidence type="ECO:0000313" key="3">
    <source>
        <dbReference type="EMBL" id="XAG68062.1"/>
    </source>
</evidence>
<gene>
    <name evidence="3" type="ORF">MRM75_15655</name>
</gene>
<dbReference type="SUPFAM" id="SSF53328">
    <property type="entry name" value="Formyltransferase"/>
    <property type="match status" value="1"/>
</dbReference>